<keyword evidence="5" id="KW-0408">Iron</keyword>
<dbReference type="PROSITE" id="PS00197">
    <property type="entry name" value="2FE2S_FER_1"/>
    <property type="match status" value="1"/>
</dbReference>
<evidence type="ECO:0000256" key="1">
    <source>
        <dbReference type="ARBA" id="ARBA00022630"/>
    </source>
</evidence>
<keyword evidence="4" id="KW-0560">Oxidoreductase</keyword>
<dbReference type="RefSeq" id="WP_110402413.1">
    <property type="nucleotide sequence ID" value="NZ_QJJS01000026.1"/>
</dbReference>
<dbReference type="SUPFAM" id="SSF63380">
    <property type="entry name" value="Riboflavin synthase domain-like"/>
    <property type="match status" value="1"/>
</dbReference>
<dbReference type="InterPro" id="IPR006058">
    <property type="entry name" value="2Fe2S_fd_BS"/>
</dbReference>
<dbReference type="InterPro" id="IPR012675">
    <property type="entry name" value="Beta-grasp_dom_sf"/>
</dbReference>
<dbReference type="GO" id="GO:0016491">
    <property type="term" value="F:oxidoreductase activity"/>
    <property type="evidence" value="ECO:0007669"/>
    <property type="project" value="UniProtKB-KW"/>
</dbReference>
<evidence type="ECO:0000313" key="10">
    <source>
        <dbReference type="Proteomes" id="UP000247811"/>
    </source>
</evidence>
<dbReference type="GO" id="GO:0046872">
    <property type="term" value="F:metal ion binding"/>
    <property type="evidence" value="ECO:0007669"/>
    <property type="project" value="UniProtKB-KW"/>
</dbReference>
<dbReference type="CDD" id="cd06185">
    <property type="entry name" value="PDR_like"/>
    <property type="match status" value="1"/>
</dbReference>
<evidence type="ECO:0000256" key="6">
    <source>
        <dbReference type="ARBA" id="ARBA00023014"/>
    </source>
</evidence>
<evidence type="ECO:0000259" key="7">
    <source>
        <dbReference type="PROSITE" id="PS51085"/>
    </source>
</evidence>
<dbReference type="PANTHER" id="PTHR47354:SF1">
    <property type="entry name" value="CARNITINE MONOOXYGENASE REDUCTASE SUBUNIT"/>
    <property type="match status" value="1"/>
</dbReference>
<dbReference type="OrthoDB" id="544091at2"/>
<evidence type="ECO:0000256" key="3">
    <source>
        <dbReference type="ARBA" id="ARBA00022723"/>
    </source>
</evidence>
<sequence length="350" mass="37310">MSSHTTDRLSLRVTRRDELTPHIAAFELRRDDGGPLPPFEAGAHIDVELPDGSGRVRSYSLCHAPSDRHRYLIAVQCEAEGRGGSLWLHRHVAVGDTLRVGPPRHLFALRDAPHVLLLAGGIGLTPLLSMAETLWADGRSFALHCAVRSRDRLPFAERLATAAWADRVSVHADIPAPGPAARPALDLRTLLERAPQDTLVCACGPGGFMAAVQQAARTLGWADERVVIERFAPPAESPVRTAAAAGGSGPDGSFELLWAPTGRTLRVAAHESAAQALQGAGLPVDLSCEQGICGQCCLQVIDGQPEHHDLVLSDAERARGDRFTPCCSRATSSRLVVAPLGWRPDLAAAA</sequence>
<dbReference type="GO" id="GO:0008168">
    <property type="term" value="F:methyltransferase activity"/>
    <property type="evidence" value="ECO:0007669"/>
    <property type="project" value="UniProtKB-KW"/>
</dbReference>
<evidence type="ECO:0000259" key="8">
    <source>
        <dbReference type="PROSITE" id="PS51384"/>
    </source>
</evidence>
<dbReference type="PROSITE" id="PS51384">
    <property type="entry name" value="FAD_FR"/>
    <property type="match status" value="1"/>
</dbReference>
<gene>
    <name evidence="9" type="ORF">C7444_12624</name>
</gene>
<feature type="domain" description="FAD-binding FR-type" evidence="8">
    <location>
        <begin position="6"/>
        <end position="110"/>
    </location>
</feature>
<dbReference type="Proteomes" id="UP000247811">
    <property type="component" value="Unassembled WGS sequence"/>
</dbReference>
<reference evidence="9 10" key="1">
    <citation type="submission" date="2018-05" db="EMBL/GenBank/DDBJ databases">
        <title>Genomic Encyclopedia of Type Strains, Phase IV (KMG-IV): sequencing the most valuable type-strain genomes for metagenomic binning, comparative biology and taxonomic classification.</title>
        <authorList>
            <person name="Goeker M."/>
        </authorList>
    </citation>
    <scope>NUCLEOTIDE SEQUENCE [LARGE SCALE GENOMIC DNA]</scope>
    <source>
        <strain evidence="9 10">DSM 566</strain>
    </source>
</reference>
<dbReference type="GO" id="GO:0051537">
    <property type="term" value="F:2 iron, 2 sulfur cluster binding"/>
    <property type="evidence" value="ECO:0007669"/>
    <property type="project" value="UniProtKB-KW"/>
</dbReference>
<evidence type="ECO:0000256" key="2">
    <source>
        <dbReference type="ARBA" id="ARBA00022714"/>
    </source>
</evidence>
<dbReference type="PANTHER" id="PTHR47354">
    <property type="entry name" value="NADH OXIDOREDUCTASE HCR"/>
    <property type="match status" value="1"/>
</dbReference>
<dbReference type="InterPro" id="IPR001041">
    <property type="entry name" value="2Fe-2S_ferredoxin-type"/>
</dbReference>
<keyword evidence="10" id="KW-1185">Reference proteome</keyword>
<keyword evidence="2" id="KW-0001">2Fe-2S</keyword>
<dbReference type="InterPro" id="IPR039261">
    <property type="entry name" value="FNR_nucleotide-bd"/>
</dbReference>
<dbReference type="GO" id="GO:0032259">
    <property type="term" value="P:methylation"/>
    <property type="evidence" value="ECO:0007669"/>
    <property type="project" value="UniProtKB-KW"/>
</dbReference>
<dbReference type="Gene3D" id="2.40.30.10">
    <property type="entry name" value="Translation factors"/>
    <property type="match status" value="1"/>
</dbReference>
<dbReference type="InterPro" id="IPR036010">
    <property type="entry name" value="2Fe-2S_ferredoxin-like_sf"/>
</dbReference>
<dbReference type="SUPFAM" id="SSF54292">
    <property type="entry name" value="2Fe-2S ferredoxin-like"/>
    <property type="match status" value="1"/>
</dbReference>
<proteinExistence type="predicted"/>
<dbReference type="EMBL" id="QJJS01000026">
    <property type="protein sequence ID" value="PXW92304.1"/>
    <property type="molecule type" value="Genomic_DNA"/>
</dbReference>
<dbReference type="InterPro" id="IPR017938">
    <property type="entry name" value="Riboflavin_synthase-like_b-brl"/>
</dbReference>
<dbReference type="CDD" id="cd00207">
    <property type="entry name" value="fer2"/>
    <property type="match status" value="1"/>
</dbReference>
<keyword evidence="1" id="KW-0285">Flavoprotein</keyword>
<keyword evidence="3" id="KW-0479">Metal-binding</keyword>
<dbReference type="AlphaFoldDB" id="A0A318H5S3"/>
<feature type="domain" description="2Fe-2S ferredoxin-type" evidence="7">
    <location>
        <begin position="252"/>
        <end position="343"/>
    </location>
</feature>
<accession>A0A318H5S3</accession>
<keyword evidence="6" id="KW-0411">Iron-sulfur</keyword>
<evidence type="ECO:0000256" key="4">
    <source>
        <dbReference type="ARBA" id="ARBA00023002"/>
    </source>
</evidence>
<protein>
    <submittedName>
        <fullName evidence="9">Vanillate O-demethylase ferredoxin subunit</fullName>
    </submittedName>
</protein>
<dbReference type="PROSITE" id="PS51085">
    <property type="entry name" value="2FE2S_FER_2"/>
    <property type="match status" value="1"/>
</dbReference>
<dbReference type="Gene3D" id="3.10.20.30">
    <property type="match status" value="1"/>
</dbReference>
<keyword evidence="9" id="KW-0808">Transferase</keyword>
<dbReference type="InterPro" id="IPR017927">
    <property type="entry name" value="FAD-bd_FR_type"/>
</dbReference>
<dbReference type="SUPFAM" id="SSF52343">
    <property type="entry name" value="Ferredoxin reductase-like, C-terminal NADP-linked domain"/>
    <property type="match status" value="1"/>
</dbReference>
<comment type="caution">
    <text evidence="9">The sequence shown here is derived from an EMBL/GenBank/DDBJ whole genome shotgun (WGS) entry which is preliminary data.</text>
</comment>
<dbReference type="InterPro" id="IPR050415">
    <property type="entry name" value="MRET"/>
</dbReference>
<dbReference type="Gene3D" id="3.40.50.80">
    <property type="entry name" value="Nucleotide-binding domain of ferredoxin-NADP reductase (FNR) module"/>
    <property type="match status" value="1"/>
</dbReference>
<name>A0A318H5S3_9BURK</name>
<dbReference type="Pfam" id="PF00111">
    <property type="entry name" value="Fer2"/>
    <property type="match status" value="1"/>
</dbReference>
<evidence type="ECO:0000256" key="5">
    <source>
        <dbReference type="ARBA" id="ARBA00023004"/>
    </source>
</evidence>
<keyword evidence="9" id="KW-0489">Methyltransferase</keyword>
<dbReference type="PRINTS" id="PR00409">
    <property type="entry name" value="PHDIOXRDTASE"/>
</dbReference>
<organism evidence="9 10">
    <name type="scientific">Sphaerotilus hippei</name>
    <dbReference type="NCBI Taxonomy" id="744406"/>
    <lineage>
        <taxon>Bacteria</taxon>
        <taxon>Pseudomonadati</taxon>
        <taxon>Pseudomonadota</taxon>
        <taxon>Betaproteobacteria</taxon>
        <taxon>Burkholderiales</taxon>
        <taxon>Sphaerotilaceae</taxon>
        <taxon>Sphaerotilus</taxon>
    </lineage>
</organism>
<evidence type="ECO:0000313" key="9">
    <source>
        <dbReference type="EMBL" id="PXW92304.1"/>
    </source>
</evidence>